<evidence type="ECO:0008006" key="9">
    <source>
        <dbReference type="Google" id="ProtNLM"/>
    </source>
</evidence>
<comment type="subcellular location">
    <subcellularLocation>
        <location evidence="1">Cell membrane</location>
        <topology evidence="1">Multi-pass membrane protein</topology>
    </subcellularLocation>
</comment>
<gene>
    <name evidence="7" type="ORF">HMPREF9098_1853</name>
</gene>
<evidence type="ECO:0000256" key="4">
    <source>
        <dbReference type="ARBA" id="ARBA00022989"/>
    </source>
</evidence>
<evidence type="ECO:0000256" key="6">
    <source>
        <dbReference type="SAM" id="Phobius"/>
    </source>
</evidence>
<evidence type="ECO:0000256" key="1">
    <source>
        <dbReference type="ARBA" id="ARBA00004651"/>
    </source>
</evidence>
<dbReference type="NCBIfam" id="TIGR00374">
    <property type="entry name" value="flippase-like domain"/>
    <property type="match status" value="1"/>
</dbReference>
<evidence type="ECO:0000313" key="8">
    <source>
        <dbReference type="Proteomes" id="UP000004088"/>
    </source>
</evidence>
<dbReference type="GO" id="GO:0005886">
    <property type="term" value="C:plasma membrane"/>
    <property type="evidence" value="ECO:0007669"/>
    <property type="project" value="UniProtKB-SubCell"/>
</dbReference>
<dbReference type="HOGENOM" id="CLU_075280_0_0_4"/>
<name>F0F168_9NEIS</name>
<protein>
    <recommendedName>
        <fullName evidence="9">TIGR00374 family protein</fullName>
    </recommendedName>
</protein>
<feature type="transmembrane region" description="Helical" evidence="6">
    <location>
        <begin position="154"/>
        <end position="172"/>
    </location>
</feature>
<evidence type="ECO:0000256" key="3">
    <source>
        <dbReference type="ARBA" id="ARBA00022692"/>
    </source>
</evidence>
<dbReference type="AlphaFoldDB" id="F0F168"/>
<keyword evidence="2" id="KW-1003">Cell membrane</keyword>
<feature type="transmembrane region" description="Helical" evidence="6">
    <location>
        <begin position="48"/>
        <end position="66"/>
    </location>
</feature>
<feature type="transmembrane region" description="Helical" evidence="6">
    <location>
        <begin position="213"/>
        <end position="234"/>
    </location>
</feature>
<dbReference type="PANTHER" id="PTHR39087">
    <property type="entry name" value="UPF0104 MEMBRANE PROTEIN MJ1595"/>
    <property type="match status" value="1"/>
</dbReference>
<dbReference type="Proteomes" id="UP000004088">
    <property type="component" value="Unassembled WGS sequence"/>
</dbReference>
<dbReference type="InterPro" id="IPR022791">
    <property type="entry name" value="L-PG_synthase/AglD"/>
</dbReference>
<dbReference type="RefSeq" id="WP_003783812.1">
    <property type="nucleotide sequence ID" value="NZ_GL870929.1"/>
</dbReference>
<keyword evidence="8" id="KW-1185">Reference proteome</keyword>
<dbReference type="Pfam" id="PF03706">
    <property type="entry name" value="LPG_synthase_TM"/>
    <property type="match status" value="1"/>
</dbReference>
<feature type="transmembrane region" description="Helical" evidence="6">
    <location>
        <begin position="246"/>
        <end position="267"/>
    </location>
</feature>
<feature type="transmembrane region" description="Helical" evidence="6">
    <location>
        <begin position="287"/>
        <end position="312"/>
    </location>
</feature>
<keyword evidence="4 6" id="KW-1133">Transmembrane helix</keyword>
<dbReference type="PANTHER" id="PTHR39087:SF2">
    <property type="entry name" value="UPF0104 MEMBRANE PROTEIN MJ1595"/>
    <property type="match status" value="1"/>
</dbReference>
<sequence length="320" mass="35574">MKAAPSQKSSLHWQLNLVLLSVLLTVVVYAGASIYAGWHDVATVMRQVGWTGLAVALLLSLGNYVIRFVRWQYYLHHLGYRLAAWRSWNIYLSGFALTTTPGKAGEAVRSMFLSKHQIPASASLAALISERLSDLIAIVLLSCIGLLEYPAMRAPIIAAMILLVGVWGVVMYRPFLDKMTAITQGKSQKWAQIVNKTVHILLQAQRCNQWQKVIFTTAISTLAWAMEGWAFYLLLHWCGFDVSVHFAFFVYAVSMLAGALSFLPGGLGGAEATMVSLLFLKGIDQHSALAITIFIRLTTLWFAVLLGVLALWREKRRSRS</sequence>
<proteinExistence type="predicted"/>
<evidence type="ECO:0000256" key="5">
    <source>
        <dbReference type="ARBA" id="ARBA00023136"/>
    </source>
</evidence>
<keyword evidence="5 6" id="KW-0472">Membrane</keyword>
<comment type="caution">
    <text evidence="7">The sequence shown here is derived from an EMBL/GenBank/DDBJ whole genome shotgun (WGS) entry which is preliminary data.</text>
</comment>
<keyword evidence="3 6" id="KW-0812">Transmembrane</keyword>
<reference evidence="7 8" key="1">
    <citation type="submission" date="2011-01" db="EMBL/GenBank/DDBJ databases">
        <authorList>
            <person name="Muzny D."/>
            <person name="Qin X."/>
            <person name="Deng J."/>
            <person name="Jiang H."/>
            <person name="Liu Y."/>
            <person name="Qu J."/>
            <person name="Song X.-Z."/>
            <person name="Zhang L."/>
            <person name="Thornton R."/>
            <person name="Coyle M."/>
            <person name="Francisco L."/>
            <person name="Jackson L."/>
            <person name="Javaid M."/>
            <person name="Korchina V."/>
            <person name="Kovar C."/>
            <person name="Mata R."/>
            <person name="Mathew T."/>
            <person name="Ngo R."/>
            <person name="Nguyen L."/>
            <person name="Nguyen N."/>
            <person name="Okwuonu G."/>
            <person name="Ongeri F."/>
            <person name="Pham C."/>
            <person name="Simmons D."/>
            <person name="Wilczek-Boney K."/>
            <person name="Hale W."/>
            <person name="Jakkamsetti A."/>
            <person name="Pham P."/>
            <person name="Ruth R."/>
            <person name="San Lucas F."/>
            <person name="Warren J."/>
            <person name="Zhang J."/>
            <person name="Zhao Z."/>
            <person name="Zhou C."/>
            <person name="Zhu D."/>
            <person name="Lee S."/>
            <person name="Bess C."/>
            <person name="Blankenburg K."/>
            <person name="Forbes L."/>
            <person name="Fu Q."/>
            <person name="Gubbala S."/>
            <person name="Hirani K."/>
            <person name="Jayaseelan J.C."/>
            <person name="Lara F."/>
            <person name="Munidasa M."/>
            <person name="Palculict T."/>
            <person name="Patil S."/>
            <person name="Pu L.-L."/>
            <person name="Saada N."/>
            <person name="Tang L."/>
            <person name="Weissenberger G."/>
            <person name="Zhu Y."/>
            <person name="Hemphill L."/>
            <person name="Shang Y."/>
            <person name="Youmans B."/>
            <person name="Ayvaz T."/>
            <person name="Ross M."/>
            <person name="Santibanez J."/>
            <person name="Aqrawi P."/>
            <person name="Gross S."/>
            <person name="Joshi V."/>
            <person name="Fowler G."/>
            <person name="Nazareth L."/>
            <person name="Reid J."/>
            <person name="Worley K."/>
            <person name="Petrosino J."/>
            <person name="Highlander S."/>
            <person name="Gibbs R."/>
        </authorList>
    </citation>
    <scope>NUCLEOTIDE SEQUENCE [LARGE SCALE GENOMIC DNA]</scope>
    <source>
        <strain evidence="7 8">ATCC 33394</strain>
    </source>
</reference>
<evidence type="ECO:0000256" key="2">
    <source>
        <dbReference type="ARBA" id="ARBA00022475"/>
    </source>
</evidence>
<dbReference type="EMBL" id="AEWV01000037">
    <property type="protein sequence ID" value="EGC16724.1"/>
    <property type="molecule type" value="Genomic_DNA"/>
</dbReference>
<accession>F0F168</accession>
<evidence type="ECO:0000313" key="7">
    <source>
        <dbReference type="EMBL" id="EGC16724.1"/>
    </source>
</evidence>
<dbReference type="STRING" id="888741.HMPREF9098_1853"/>
<organism evidence="7 8">
    <name type="scientific">Kingella denitrificans ATCC 33394</name>
    <dbReference type="NCBI Taxonomy" id="888741"/>
    <lineage>
        <taxon>Bacteria</taxon>
        <taxon>Pseudomonadati</taxon>
        <taxon>Pseudomonadota</taxon>
        <taxon>Betaproteobacteria</taxon>
        <taxon>Neisseriales</taxon>
        <taxon>Neisseriaceae</taxon>
        <taxon>Kingella</taxon>
    </lineage>
</organism>